<dbReference type="AlphaFoldDB" id="A0A3P7Z364"/>
<evidence type="ECO:0000256" key="1">
    <source>
        <dbReference type="ARBA" id="ARBA00022801"/>
    </source>
</evidence>
<organism evidence="2 3">
    <name type="scientific">Soboliphyme baturini</name>
    <dbReference type="NCBI Taxonomy" id="241478"/>
    <lineage>
        <taxon>Eukaryota</taxon>
        <taxon>Metazoa</taxon>
        <taxon>Ecdysozoa</taxon>
        <taxon>Nematoda</taxon>
        <taxon>Enoplea</taxon>
        <taxon>Dorylaimia</taxon>
        <taxon>Dioctophymatida</taxon>
        <taxon>Dioctophymatoidea</taxon>
        <taxon>Soboliphymatidae</taxon>
        <taxon>Soboliphyme</taxon>
    </lineage>
</organism>
<dbReference type="OrthoDB" id="10021675at2759"/>
<accession>A0A3P7Z364</accession>
<dbReference type="InterPro" id="IPR016035">
    <property type="entry name" value="Acyl_Trfase/lysoPLipase"/>
</dbReference>
<dbReference type="GO" id="GO:0047499">
    <property type="term" value="F:calcium-independent phospholipase A2 activity"/>
    <property type="evidence" value="ECO:0007669"/>
    <property type="project" value="InterPro"/>
</dbReference>
<dbReference type="GO" id="GO:0005739">
    <property type="term" value="C:mitochondrion"/>
    <property type="evidence" value="ECO:0007669"/>
    <property type="project" value="TreeGrafter"/>
</dbReference>
<dbReference type="GO" id="GO:2000304">
    <property type="term" value="P:positive regulation of ceramide biosynthetic process"/>
    <property type="evidence" value="ECO:0007669"/>
    <property type="project" value="TreeGrafter"/>
</dbReference>
<name>A0A3P7Z364_9BILA</name>
<proteinExistence type="predicted"/>
<dbReference type="InterPro" id="IPR047148">
    <property type="entry name" value="PLPL9"/>
</dbReference>
<dbReference type="PANTHER" id="PTHR24139">
    <property type="entry name" value="CALCIUM-INDEPENDENT PHOSPHOLIPASE A2"/>
    <property type="match status" value="1"/>
</dbReference>
<keyword evidence="1" id="KW-0378">Hydrolase</keyword>
<sequence>MFVQGVNEPVNIGCVLSIGTGRIPDVPIEALNLDSSNPLDILNTFKNLGRIILEQVSAAEGRPVDRSKAWCHQANIPFFRFSTPMSKDFLLDTKDDKDLVLIMWETLEYMYSQVTSVLSLVRLLELTAGS</sequence>
<dbReference type="GO" id="GO:0052816">
    <property type="term" value="F:long-chain fatty acyl-CoA hydrolase activity"/>
    <property type="evidence" value="ECO:0007669"/>
    <property type="project" value="TreeGrafter"/>
</dbReference>
<reference evidence="2 3" key="1">
    <citation type="submission" date="2018-11" db="EMBL/GenBank/DDBJ databases">
        <authorList>
            <consortium name="Pathogen Informatics"/>
        </authorList>
    </citation>
    <scope>NUCLEOTIDE SEQUENCE [LARGE SCALE GENOMIC DNA]</scope>
</reference>
<keyword evidence="3" id="KW-1185">Reference proteome</keyword>
<protein>
    <submittedName>
        <fullName evidence="2">Uncharacterized protein</fullName>
    </submittedName>
</protein>
<dbReference type="PANTHER" id="PTHR24139:SF34">
    <property type="entry name" value="85_88 KDA CALCIUM-INDEPENDENT PHOSPHOLIPASE A2"/>
    <property type="match status" value="1"/>
</dbReference>
<dbReference type="EMBL" id="UZAM01000048">
    <property type="protein sequence ID" value="VDO78914.1"/>
    <property type="molecule type" value="Genomic_DNA"/>
</dbReference>
<dbReference type="SUPFAM" id="SSF52151">
    <property type="entry name" value="FabD/lysophospholipase-like"/>
    <property type="match status" value="1"/>
</dbReference>
<dbReference type="Proteomes" id="UP000270296">
    <property type="component" value="Unassembled WGS sequence"/>
</dbReference>
<evidence type="ECO:0000313" key="2">
    <source>
        <dbReference type="EMBL" id="VDO78914.1"/>
    </source>
</evidence>
<evidence type="ECO:0000313" key="3">
    <source>
        <dbReference type="Proteomes" id="UP000270296"/>
    </source>
</evidence>
<gene>
    <name evidence="2" type="ORF">SBAD_LOCUS44</name>
</gene>